<dbReference type="SMART" id="SM00100">
    <property type="entry name" value="cNMP"/>
    <property type="match status" value="1"/>
</dbReference>
<reference evidence="4 5" key="1">
    <citation type="submission" date="2024-02" db="EMBL/GenBank/DDBJ databases">
        <authorList>
            <person name="Chen Y."/>
            <person name="Shah S."/>
            <person name="Dougan E. K."/>
            <person name="Thang M."/>
            <person name="Chan C."/>
        </authorList>
    </citation>
    <scope>NUCLEOTIDE SEQUENCE [LARGE SCALE GENOMIC DNA]</scope>
</reference>
<dbReference type="Proteomes" id="UP001642484">
    <property type="component" value="Unassembled WGS sequence"/>
</dbReference>
<accession>A0ABP0SU58</accession>
<comment type="caution">
    <text evidence="4">The sequence shown here is derived from an EMBL/GenBank/DDBJ whole genome shotgun (WGS) entry which is preliminary data.</text>
</comment>
<evidence type="ECO:0000313" key="5">
    <source>
        <dbReference type="Proteomes" id="UP001642484"/>
    </source>
</evidence>
<dbReference type="CDD" id="cd00038">
    <property type="entry name" value="CAP_ED"/>
    <property type="match status" value="1"/>
</dbReference>
<dbReference type="InterPro" id="IPR050866">
    <property type="entry name" value="CNG_cation_channel"/>
</dbReference>
<gene>
    <name evidence="4" type="ORF">CCMP2556_LOCUS53659</name>
</gene>
<dbReference type="SUPFAM" id="SSF51206">
    <property type="entry name" value="cAMP-binding domain-like"/>
    <property type="match status" value="1"/>
</dbReference>
<dbReference type="EMBL" id="CAXAMN010028273">
    <property type="protein sequence ID" value="CAK9115937.1"/>
    <property type="molecule type" value="Genomic_DNA"/>
</dbReference>
<evidence type="ECO:0000313" key="4">
    <source>
        <dbReference type="EMBL" id="CAK9115937.1"/>
    </source>
</evidence>
<proteinExistence type="predicted"/>
<keyword evidence="5" id="KW-1185">Reference proteome</keyword>
<evidence type="ECO:0000259" key="3">
    <source>
        <dbReference type="PROSITE" id="PS50042"/>
    </source>
</evidence>
<evidence type="ECO:0000256" key="2">
    <source>
        <dbReference type="SAM" id="MobiDB-lite"/>
    </source>
</evidence>
<dbReference type="Gene3D" id="2.60.120.10">
    <property type="entry name" value="Jelly Rolls"/>
    <property type="match status" value="1"/>
</dbReference>
<evidence type="ECO:0000256" key="1">
    <source>
        <dbReference type="ARBA" id="ARBA00023286"/>
    </source>
</evidence>
<keyword evidence="1" id="KW-1071">Ligand-gated ion channel</keyword>
<keyword evidence="1" id="KW-0407">Ion channel</keyword>
<feature type="region of interest" description="Disordered" evidence="2">
    <location>
        <begin position="1"/>
        <end position="20"/>
    </location>
</feature>
<keyword evidence="1" id="KW-0813">Transport</keyword>
<dbReference type="PANTHER" id="PTHR45638:SF11">
    <property type="entry name" value="CYCLIC NUCLEOTIDE-GATED CATION CHANNEL SUBUNIT A"/>
    <property type="match status" value="1"/>
</dbReference>
<dbReference type="PANTHER" id="PTHR45638">
    <property type="entry name" value="CYCLIC NUCLEOTIDE-GATED CATION CHANNEL SUBUNIT A"/>
    <property type="match status" value="1"/>
</dbReference>
<keyword evidence="1" id="KW-0406">Ion transport</keyword>
<dbReference type="InterPro" id="IPR000595">
    <property type="entry name" value="cNMP-bd_dom"/>
</dbReference>
<name>A0ABP0SU58_9DINO</name>
<dbReference type="PROSITE" id="PS50042">
    <property type="entry name" value="CNMP_BINDING_3"/>
    <property type="match status" value="1"/>
</dbReference>
<dbReference type="InterPro" id="IPR014710">
    <property type="entry name" value="RmlC-like_jellyroll"/>
</dbReference>
<organism evidence="4 5">
    <name type="scientific">Durusdinium trenchii</name>
    <dbReference type="NCBI Taxonomy" id="1381693"/>
    <lineage>
        <taxon>Eukaryota</taxon>
        <taxon>Sar</taxon>
        <taxon>Alveolata</taxon>
        <taxon>Dinophyceae</taxon>
        <taxon>Suessiales</taxon>
        <taxon>Symbiodiniaceae</taxon>
        <taxon>Durusdinium</taxon>
    </lineage>
</organism>
<dbReference type="InterPro" id="IPR018490">
    <property type="entry name" value="cNMP-bd_dom_sf"/>
</dbReference>
<feature type="domain" description="Cyclic nucleotide-binding" evidence="3">
    <location>
        <begin position="83"/>
        <end position="184"/>
    </location>
</feature>
<protein>
    <recommendedName>
        <fullName evidence="3">Cyclic nucleotide-binding domain-containing protein</fullName>
    </recommendedName>
</protein>
<sequence length="280" mass="31323">MDSPRSQAEESDSDGRRNWNTVSPRFMRGLQLPPLAPQAEDAGLKHLLEETPSKWFLDDQKYCRREVLEENVIDAEMLKRINFFRNFGPVFLDELLNTPESIRKVLVMPGTVLLREGSPGDSMMVISKGRVATSVNGRVVKHLGEGSYFGELVFLGATLLRTVTVTATTFCDVRIIYNKSFRRIAEKYPEVQATLSRFDLGDTRMNAKVAAKLGKSLAEALAQVFQPLGPEECRLQIDLDLAKKAKAIVILMGAIVGVMQDLMEWQDLIKAEHPASGEVR</sequence>
<dbReference type="Pfam" id="PF00027">
    <property type="entry name" value="cNMP_binding"/>
    <property type="match status" value="1"/>
</dbReference>